<comment type="caution">
    <text evidence="1">The sequence shown here is derived from an EMBL/GenBank/DDBJ whole genome shotgun (WGS) entry which is preliminary data.</text>
</comment>
<proteinExistence type="predicted"/>
<name>A0A835N5H7_9ROSI</name>
<dbReference type="EMBL" id="JADGMS010000002">
    <property type="protein sequence ID" value="KAF9686648.1"/>
    <property type="molecule type" value="Genomic_DNA"/>
</dbReference>
<keyword evidence="2" id="KW-1185">Reference proteome</keyword>
<reference evidence="1 2" key="1">
    <citation type="submission" date="2020-10" db="EMBL/GenBank/DDBJ databases">
        <title>Plant Genome Project.</title>
        <authorList>
            <person name="Zhang R.-G."/>
        </authorList>
    </citation>
    <scope>NUCLEOTIDE SEQUENCE [LARGE SCALE GENOMIC DNA]</scope>
    <source>
        <strain evidence="1">FAFU-HL-1</strain>
        <tissue evidence="1">Leaf</tissue>
    </source>
</reference>
<protein>
    <submittedName>
        <fullName evidence="1">Uncharacterized protein</fullName>
    </submittedName>
</protein>
<organism evidence="1 2">
    <name type="scientific">Salix dunnii</name>
    <dbReference type="NCBI Taxonomy" id="1413687"/>
    <lineage>
        <taxon>Eukaryota</taxon>
        <taxon>Viridiplantae</taxon>
        <taxon>Streptophyta</taxon>
        <taxon>Embryophyta</taxon>
        <taxon>Tracheophyta</taxon>
        <taxon>Spermatophyta</taxon>
        <taxon>Magnoliopsida</taxon>
        <taxon>eudicotyledons</taxon>
        <taxon>Gunneridae</taxon>
        <taxon>Pentapetalae</taxon>
        <taxon>rosids</taxon>
        <taxon>fabids</taxon>
        <taxon>Malpighiales</taxon>
        <taxon>Salicaceae</taxon>
        <taxon>Saliceae</taxon>
        <taxon>Salix</taxon>
    </lineage>
</organism>
<evidence type="ECO:0000313" key="2">
    <source>
        <dbReference type="Proteomes" id="UP000657918"/>
    </source>
</evidence>
<dbReference type="Proteomes" id="UP000657918">
    <property type="component" value="Unassembled WGS sequence"/>
</dbReference>
<gene>
    <name evidence="1" type="ORF">SADUNF_Sadunf02G0011200</name>
</gene>
<dbReference type="AlphaFoldDB" id="A0A835N5H7"/>
<accession>A0A835N5H7</accession>
<sequence>MKIFGLFSYYYVLRKIELVAWFQMERGAGHRTFMKRICWLAAADITPETGERSPKASETTSCLYRLGRSFITFARKATVVAIVGPISSLERGKKGSLI</sequence>
<evidence type="ECO:0000313" key="1">
    <source>
        <dbReference type="EMBL" id="KAF9686648.1"/>
    </source>
</evidence>